<proteinExistence type="predicted"/>
<accession>A0A2A4YCE3</accession>
<dbReference type="Proteomes" id="UP000217838">
    <property type="component" value="Unassembled WGS sequence"/>
</dbReference>
<sequence>MVKEVSGRAQFFDDGYLRKLAWRDHTYREWLKHHLARFDLHCVETTDTLDATPFSILEGSTDI</sequence>
<evidence type="ECO:0000313" key="2">
    <source>
        <dbReference type="Proteomes" id="UP000217838"/>
    </source>
</evidence>
<gene>
    <name evidence="1" type="ORF">COB11_07535</name>
</gene>
<dbReference type="EMBL" id="NVUU01000107">
    <property type="protein sequence ID" value="PCI92384.1"/>
    <property type="molecule type" value="Genomic_DNA"/>
</dbReference>
<organism evidence="1 2">
    <name type="scientific">Aerophobetes bacterium</name>
    <dbReference type="NCBI Taxonomy" id="2030807"/>
    <lineage>
        <taxon>Bacteria</taxon>
        <taxon>Candidatus Aerophobota</taxon>
    </lineage>
</organism>
<protein>
    <submittedName>
        <fullName evidence="1">Uncharacterized protein</fullName>
    </submittedName>
</protein>
<reference evidence="2" key="1">
    <citation type="submission" date="2017-08" db="EMBL/GenBank/DDBJ databases">
        <title>A dynamic microbial community with high functional redundancy inhabits the cold, oxic subseafloor aquifer.</title>
        <authorList>
            <person name="Tully B.J."/>
            <person name="Wheat C.G."/>
            <person name="Glazer B.T."/>
            <person name="Huber J.A."/>
        </authorList>
    </citation>
    <scope>NUCLEOTIDE SEQUENCE [LARGE SCALE GENOMIC DNA]</scope>
</reference>
<evidence type="ECO:0000313" key="1">
    <source>
        <dbReference type="EMBL" id="PCI92384.1"/>
    </source>
</evidence>
<comment type="caution">
    <text evidence="1">The sequence shown here is derived from an EMBL/GenBank/DDBJ whole genome shotgun (WGS) entry which is preliminary data.</text>
</comment>
<dbReference type="AlphaFoldDB" id="A0A2A4YCE3"/>
<name>A0A2A4YCE3_UNCAE</name>